<evidence type="ECO:0000313" key="2">
    <source>
        <dbReference type="Proteomes" id="UP000219412"/>
    </source>
</evidence>
<organism evidence="1 2">
    <name type="scientific">Salinicoccus kekensis</name>
    <dbReference type="NCBI Taxonomy" id="714307"/>
    <lineage>
        <taxon>Bacteria</taxon>
        <taxon>Bacillati</taxon>
        <taxon>Bacillota</taxon>
        <taxon>Bacilli</taxon>
        <taxon>Bacillales</taxon>
        <taxon>Staphylococcaceae</taxon>
        <taxon>Salinicoccus</taxon>
    </lineage>
</organism>
<evidence type="ECO:0000313" key="1">
    <source>
        <dbReference type="EMBL" id="SOC45077.1"/>
    </source>
</evidence>
<keyword evidence="2" id="KW-1185">Reference proteome</keyword>
<protein>
    <submittedName>
        <fullName evidence="1">Uncharacterized protein</fullName>
    </submittedName>
</protein>
<dbReference type="Proteomes" id="UP000219412">
    <property type="component" value="Unassembled WGS sequence"/>
</dbReference>
<name>A0A285UTR7_9STAP</name>
<reference evidence="2" key="1">
    <citation type="submission" date="2017-08" db="EMBL/GenBank/DDBJ databases">
        <authorList>
            <person name="Varghese N."/>
            <person name="Submissions S."/>
        </authorList>
    </citation>
    <scope>NUCLEOTIDE SEQUENCE [LARGE SCALE GENOMIC DNA]</scope>
    <source>
        <strain evidence="2">DSM 23173</strain>
    </source>
</reference>
<dbReference type="EMBL" id="OBQF01000008">
    <property type="protein sequence ID" value="SOC45077.1"/>
    <property type="molecule type" value="Genomic_DNA"/>
</dbReference>
<proteinExistence type="predicted"/>
<accession>A0A285UTR7</accession>
<sequence>MKKITFGNFPSNNSYDLSNSNDNSFLIEDTGSGIVLRDYKVNEEEDIYVLSKDYEADFTSATEEDDIFLVEAE</sequence>
<dbReference type="AlphaFoldDB" id="A0A285UTR7"/>
<gene>
    <name evidence="1" type="ORF">SAMN05878391_2586</name>
</gene>